<evidence type="ECO:0000259" key="11">
    <source>
        <dbReference type="Pfam" id="PF06280"/>
    </source>
</evidence>
<dbReference type="PROSITE" id="PS51892">
    <property type="entry name" value="SUBTILASE"/>
    <property type="match status" value="1"/>
</dbReference>
<feature type="signal peptide" evidence="9">
    <location>
        <begin position="1"/>
        <end position="24"/>
    </location>
</feature>
<dbReference type="InterPro" id="IPR015500">
    <property type="entry name" value="Peptidase_S8_subtilisin-rel"/>
</dbReference>
<feature type="chain" id="PRO_5010379109" evidence="9">
    <location>
        <begin position="25"/>
        <end position="895"/>
    </location>
</feature>
<dbReference type="STRING" id="708187.A0A1Q8RWZ0"/>
<evidence type="ECO:0000256" key="3">
    <source>
        <dbReference type="ARBA" id="ARBA00022729"/>
    </source>
</evidence>
<feature type="domain" description="C5a peptidase/Subtilisin-like protease SBT2-like Fn3-like" evidence="11">
    <location>
        <begin position="618"/>
        <end position="734"/>
    </location>
</feature>
<evidence type="ECO:0000259" key="10">
    <source>
        <dbReference type="Pfam" id="PF00082"/>
    </source>
</evidence>
<dbReference type="PANTHER" id="PTHR43806">
    <property type="entry name" value="PEPTIDASE S8"/>
    <property type="match status" value="1"/>
</dbReference>
<dbReference type="GO" id="GO:0006508">
    <property type="term" value="P:proteolysis"/>
    <property type="evidence" value="ECO:0007669"/>
    <property type="project" value="UniProtKB-KW"/>
</dbReference>
<dbReference type="Pfam" id="PF00082">
    <property type="entry name" value="Peptidase_S8"/>
    <property type="match status" value="1"/>
</dbReference>
<keyword evidence="5 7" id="KW-0720">Serine protease</keyword>
<feature type="active site" description="Charge relay system" evidence="6 7">
    <location>
        <position position="179"/>
    </location>
</feature>
<dbReference type="EMBL" id="MPGH01000077">
    <property type="protein sequence ID" value="OLN89344.1"/>
    <property type="molecule type" value="Genomic_DNA"/>
</dbReference>
<feature type="domain" description="Peptidase S8/S53" evidence="10">
    <location>
        <begin position="170"/>
        <end position="575"/>
    </location>
</feature>
<evidence type="ECO:0000256" key="8">
    <source>
        <dbReference type="RuleBase" id="RU003355"/>
    </source>
</evidence>
<evidence type="ECO:0000313" key="13">
    <source>
        <dbReference type="Proteomes" id="UP000186583"/>
    </source>
</evidence>
<evidence type="ECO:0000256" key="5">
    <source>
        <dbReference type="ARBA" id="ARBA00022825"/>
    </source>
</evidence>
<keyword evidence="13" id="KW-1185">Reference proteome</keyword>
<dbReference type="AlphaFoldDB" id="A0A1Q8RWZ0"/>
<dbReference type="InterPro" id="IPR010435">
    <property type="entry name" value="C5a/SBT2-like_Fn3"/>
</dbReference>
<dbReference type="GO" id="GO:0016020">
    <property type="term" value="C:membrane"/>
    <property type="evidence" value="ECO:0007669"/>
    <property type="project" value="InterPro"/>
</dbReference>
<protein>
    <submittedName>
        <fullName evidence="12">Minor extracellular protease vpr 9</fullName>
    </submittedName>
</protein>
<reference evidence="12 13" key="1">
    <citation type="submission" date="2016-11" db="EMBL/GenBank/DDBJ databases">
        <title>Draft Genome Assembly of Colletotrichum chlorophyti a pathogen of herbaceous plants.</title>
        <authorList>
            <person name="Gan P."/>
            <person name="Narusaka M."/>
            <person name="Tsushima A."/>
            <person name="Narusaka Y."/>
            <person name="Takano Y."/>
            <person name="Shirasu K."/>
        </authorList>
    </citation>
    <scope>NUCLEOTIDE SEQUENCE [LARGE SCALE GENOMIC DNA]</scope>
    <source>
        <strain evidence="12 13">NTL11</strain>
    </source>
</reference>
<dbReference type="SUPFAM" id="SSF52743">
    <property type="entry name" value="Subtilisin-like"/>
    <property type="match status" value="1"/>
</dbReference>
<keyword evidence="3 9" id="KW-0732">Signal</keyword>
<accession>A0A1Q8RWZ0</accession>
<keyword evidence="4 7" id="KW-0378">Hydrolase</keyword>
<dbReference type="InterPro" id="IPR023827">
    <property type="entry name" value="Peptidase_S8_Asp-AS"/>
</dbReference>
<dbReference type="PROSITE" id="PS00136">
    <property type="entry name" value="SUBTILASE_ASP"/>
    <property type="match status" value="1"/>
</dbReference>
<feature type="active site" description="Charge relay system" evidence="6 7">
    <location>
        <position position="227"/>
    </location>
</feature>
<dbReference type="PRINTS" id="PR00723">
    <property type="entry name" value="SUBTILISIN"/>
</dbReference>
<dbReference type="InterPro" id="IPR050131">
    <property type="entry name" value="Peptidase_S8_subtilisin-like"/>
</dbReference>
<dbReference type="Proteomes" id="UP000186583">
    <property type="component" value="Unassembled WGS sequence"/>
</dbReference>
<dbReference type="CDD" id="cd07489">
    <property type="entry name" value="Peptidases_S8_5"/>
    <property type="match status" value="1"/>
</dbReference>
<keyword evidence="2 7" id="KW-0645">Protease</keyword>
<dbReference type="InterPro" id="IPR000209">
    <property type="entry name" value="Peptidase_S8/S53_dom"/>
</dbReference>
<comment type="similarity">
    <text evidence="1 7 8">Belongs to the peptidase S8 family.</text>
</comment>
<dbReference type="PROSITE" id="PS00138">
    <property type="entry name" value="SUBTILASE_SER"/>
    <property type="match status" value="1"/>
</dbReference>
<dbReference type="GO" id="GO:0004252">
    <property type="term" value="F:serine-type endopeptidase activity"/>
    <property type="evidence" value="ECO:0007669"/>
    <property type="project" value="UniProtKB-UniRule"/>
</dbReference>
<dbReference type="Gene3D" id="3.40.50.200">
    <property type="entry name" value="Peptidase S8/S53 domain"/>
    <property type="match status" value="2"/>
</dbReference>
<dbReference type="InterPro" id="IPR036852">
    <property type="entry name" value="Peptidase_S8/S53_dom_sf"/>
</dbReference>
<comment type="caution">
    <text evidence="12">The sequence shown here is derived from an EMBL/GenBank/DDBJ whole genome shotgun (WGS) entry which is preliminary data.</text>
</comment>
<gene>
    <name evidence="12" type="ORF">CCHL11_08999</name>
</gene>
<evidence type="ECO:0000256" key="9">
    <source>
        <dbReference type="SAM" id="SignalP"/>
    </source>
</evidence>
<dbReference type="InterPro" id="IPR023828">
    <property type="entry name" value="Peptidase_S8_Ser-AS"/>
</dbReference>
<evidence type="ECO:0000256" key="7">
    <source>
        <dbReference type="PROSITE-ProRule" id="PRU01240"/>
    </source>
</evidence>
<organism evidence="12 13">
    <name type="scientific">Colletotrichum chlorophyti</name>
    <dbReference type="NCBI Taxonomy" id="708187"/>
    <lineage>
        <taxon>Eukaryota</taxon>
        <taxon>Fungi</taxon>
        <taxon>Dikarya</taxon>
        <taxon>Ascomycota</taxon>
        <taxon>Pezizomycotina</taxon>
        <taxon>Sordariomycetes</taxon>
        <taxon>Hypocreomycetidae</taxon>
        <taxon>Glomerellales</taxon>
        <taxon>Glomerellaceae</taxon>
        <taxon>Colletotrichum</taxon>
    </lineage>
</organism>
<sequence>MRFSSHATSLLLGLLASTAGFAAAADADADAVPVVKDDVVVPGTYIVEFDGEQDPAALYEELRADGIAIKPRLDLKYRLFKGASFSVDGDEKPEITTSRISSKLRVKNVWPVRKIQMPKVEPVSVGPNGTTTDDALLESIRERRDAVSKDTYSTHVMSQVDKLREAGFTGKGIKIAIVDTGVDYRHPALGGGFGEGYPVAYGYDLYGDAGSGSLTPDDDPLDTCQGHGTHVAGIIMAQENELGFTGVAPDVTLGAYKVSDCDGYTTSEFLVDAFYRAYDDGSDIISCSAGDDSGWATDAAAVAVSRIAEAGVPVLVALSNSGNLGVWAAASPASGKAVAGIGSVDNTILPSLMTRGSFSNGTGEYSFGWASGIPNVEANVTLNLWVGGNITACEPLADDIDLSDAVALIPMDPCQGDIQAENLVAKGAKYILYYPSDESRQYPPYIYNEDVAGVGRVSIRQAQEWMANPENITVSFGPPQSSGLYVESLSNGIIAGYASPFTSYGPTWELELKPQFTAPGGAILSTWIWDEGKYMVNGGTSMSTPFAAGVHALVAQVRGTLDQETLRTLVSATSKPLAWNDGTRVYDDILAPVPQQGAGLIQAWDAAHATTILGSAGISFNDTDHFVGEHAFSVKNTASEEVTYKLGHAKAVTVYTFIPNLAPLTVSRAPVPTAEAWAEIQFETDTLTVPAGGSVDLRFTATPPSGLNATLLPVYSGYITLGGSNGEKLSVPYLGVGGSMRDTPVLVPTTGLNGAYLSSTDNRFLIPVAANRTFTIPRPGAPGSAILPKMVVIPTVGTKELHVELAVVGNVGNSTLKVTNVLGYPTLGPLPNSPVPHAHRFGHTWNFVGSLSDGTVVPEGTYKVITRALRIFGDASKTEDWDVAETVPFILKYLP</sequence>
<evidence type="ECO:0000256" key="1">
    <source>
        <dbReference type="ARBA" id="ARBA00011073"/>
    </source>
</evidence>
<evidence type="ECO:0000313" key="12">
    <source>
        <dbReference type="EMBL" id="OLN89344.1"/>
    </source>
</evidence>
<proteinExistence type="inferred from homology"/>
<evidence type="ECO:0000256" key="6">
    <source>
        <dbReference type="PIRSR" id="PIRSR615500-1"/>
    </source>
</evidence>
<dbReference type="PANTHER" id="PTHR43806:SF66">
    <property type="entry name" value="SERIN ENDOPEPTIDASE"/>
    <property type="match status" value="1"/>
</dbReference>
<evidence type="ECO:0000256" key="2">
    <source>
        <dbReference type="ARBA" id="ARBA00022670"/>
    </source>
</evidence>
<dbReference type="Gene3D" id="2.60.40.1710">
    <property type="entry name" value="Subtilisin-like superfamily"/>
    <property type="match status" value="1"/>
</dbReference>
<dbReference type="Pfam" id="PF06280">
    <property type="entry name" value="fn3_5"/>
    <property type="match status" value="1"/>
</dbReference>
<name>A0A1Q8RWZ0_9PEZI</name>
<feature type="active site" description="Charge relay system" evidence="6 7">
    <location>
        <position position="541"/>
    </location>
</feature>
<dbReference type="InterPro" id="IPR034187">
    <property type="entry name" value="Peptidases_S8_5"/>
</dbReference>
<dbReference type="OrthoDB" id="10256524at2759"/>
<evidence type="ECO:0000256" key="4">
    <source>
        <dbReference type="ARBA" id="ARBA00022801"/>
    </source>
</evidence>